<keyword evidence="10" id="KW-1185">Reference proteome</keyword>
<evidence type="ECO:0000256" key="2">
    <source>
        <dbReference type="ARBA" id="ARBA00004574"/>
    </source>
</evidence>
<keyword evidence="5" id="KW-0539">Nucleus</keyword>
<keyword evidence="6" id="KW-0131">Cell cycle</keyword>
<dbReference type="GO" id="GO:0005634">
    <property type="term" value="C:nucleus"/>
    <property type="evidence" value="ECO:0007669"/>
    <property type="project" value="UniProtKB-SubCell"/>
</dbReference>
<dbReference type="Proteomes" id="UP000032142">
    <property type="component" value="Unassembled WGS sequence"/>
</dbReference>
<evidence type="ECO:0000256" key="1">
    <source>
        <dbReference type="ARBA" id="ARBA00004123"/>
    </source>
</evidence>
<keyword evidence="3" id="KW-0158">Chromosome</keyword>
<evidence type="ECO:0000256" key="7">
    <source>
        <dbReference type="SAM" id="MobiDB-lite"/>
    </source>
</evidence>
<comment type="subcellular location">
    <subcellularLocation>
        <location evidence="2">Chromosome</location>
        <location evidence="2">Telomere</location>
    </subcellularLocation>
    <subcellularLocation>
        <location evidence="1">Nucleus</location>
    </subcellularLocation>
</comment>
<evidence type="ECO:0000256" key="3">
    <source>
        <dbReference type="ARBA" id="ARBA00022454"/>
    </source>
</evidence>
<dbReference type="Gene3D" id="1.25.10.10">
    <property type="entry name" value="Leucine-rich Repeat Variant"/>
    <property type="match status" value="1"/>
</dbReference>
<accession>A0A0B0PN53</accession>
<dbReference type="PANTHER" id="PTHR22928">
    <property type="entry name" value="TELOMERE-ASSOCIATED PROTEIN RIF1"/>
    <property type="match status" value="1"/>
</dbReference>
<reference evidence="10" key="1">
    <citation type="submission" date="2014-09" db="EMBL/GenBank/DDBJ databases">
        <authorList>
            <person name="Mudge J."/>
            <person name="Ramaraj T."/>
            <person name="Lindquist I.E."/>
            <person name="Bharti A.K."/>
            <person name="Sundararajan A."/>
            <person name="Cameron C.T."/>
            <person name="Woodward J.E."/>
            <person name="May G.D."/>
            <person name="Brubaker C."/>
            <person name="Broadhvest J."/>
            <person name="Wilkins T.A."/>
        </authorList>
    </citation>
    <scope>NUCLEOTIDE SEQUENCE</scope>
    <source>
        <strain evidence="10">cv. AKA8401</strain>
    </source>
</reference>
<keyword evidence="4" id="KW-0779">Telomere</keyword>
<feature type="compositionally biased region" description="Polar residues" evidence="7">
    <location>
        <begin position="919"/>
        <end position="938"/>
    </location>
</feature>
<evidence type="ECO:0000256" key="4">
    <source>
        <dbReference type="ARBA" id="ARBA00022895"/>
    </source>
</evidence>
<dbReference type="GO" id="GO:0000723">
    <property type="term" value="P:telomere maintenance"/>
    <property type="evidence" value="ECO:0007669"/>
    <property type="project" value="TreeGrafter"/>
</dbReference>
<evidence type="ECO:0000259" key="8">
    <source>
        <dbReference type="Pfam" id="PF12231"/>
    </source>
</evidence>
<dbReference type="InterPro" id="IPR016024">
    <property type="entry name" value="ARM-type_fold"/>
</dbReference>
<organism evidence="9 10">
    <name type="scientific">Gossypium arboreum</name>
    <name type="common">Tree cotton</name>
    <name type="synonym">Gossypium nanking</name>
    <dbReference type="NCBI Taxonomy" id="29729"/>
    <lineage>
        <taxon>Eukaryota</taxon>
        <taxon>Viridiplantae</taxon>
        <taxon>Streptophyta</taxon>
        <taxon>Embryophyta</taxon>
        <taxon>Tracheophyta</taxon>
        <taxon>Spermatophyta</taxon>
        <taxon>Magnoliopsida</taxon>
        <taxon>eudicotyledons</taxon>
        <taxon>Gunneridae</taxon>
        <taxon>Pentapetalae</taxon>
        <taxon>rosids</taxon>
        <taxon>malvids</taxon>
        <taxon>Malvales</taxon>
        <taxon>Malvaceae</taxon>
        <taxon>Malvoideae</taxon>
        <taxon>Gossypium</taxon>
    </lineage>
</organism>
<evidence type="ECO:0000256" key="6">
    <source>
        <dbReference type="ARBA" id="ARBA00023306"/>
    </source>
</evidence>
<dbReference type="InterPro" id="IPR022031">
    <property type="entry name" value="Rif1_N"/>
</dbReference>
<gene>
    <name evidence="9" type="ORF">F383_05282</name>
</gene>
<dbReference type="AlphaFoldDB" id="A0A0B0PN53"/>
<evidence type="ECO:0000256" key="5">
    <source>
        <dbReference type="ARBA" id="ARBA00023242"/>
    </source>
</evidence>
<feature type="compositionally biased region" description="Basic and acidic residues" evidence="7">
    <location>
        <begin position="890"/>
        <end position="911"/>
    </location>
</feature>
<dbReference type="SUPFAM" id="SSF48371">
    <property type="entry name" value="ARM repeat"/>
    <property type="match status" value="1"/>
</dbReference>
<protein>
    <submittedName>
        <fullName evidence="9">Telomere-associated RIF1</fullName>
    </submittedName>
</protein>
<name>A0A0B0PN53_GOSAR</name>
<dbReference type="EMBL" id="KN434148">
    <property type="protein sequence ID" value="KHG25874.1"/>
    <property type="molecule type" value="Genomic_DNA"/>
</dbReference>
<sequence>MSSIISSQIEEIKIFISSNSKTDQSLGYSTLLHFQEQSSDSPPSIQALIQSSRCLINSIVSDIHNEDEEIAAQALKCLGFMIYHPSLVATIPAEDGKRVLESLAKLITFTKMKAVVHALDNPIGSLSTTFEAMQAVAKLAAQMSEMMRESSHLWVPPIYRRLLSIDKRERDMSERCLLKIRSTILPPSISLSKAIIEDMREKLLTGMKDWLDKGMKVQTVQAWGWFICFLGSGALKNRHLVNDMLKVLEQTFSDHNPQVQIASLVAWQGLIDALVHPQILSCKKNRIQQLQTSPGKSSELVLNGFSKSLKLAMAPLIGIISNCISTKCSDLNSDPKNQGVQMEFRNPSNNYDNIMFCLNTILSFMKKLGEDASSDGGGDLFNTFLYLIEATMEELEPSIMESPLYKVALDISYVGSLDSVKHSKIPHRCSFMDMFSPMVYLTVLYLGLVVQLTLNTPEMELILQRFQRFYKFVLSSDDPLESFLASVGFLYAHMGFKYMEIWMVMVTCLNGCIDGMKDLSLFKTDSDNSFYRAICHLLSYPFILFSCAKKDITLLRASNSPKESFVLSERKLEQAIEVWKSLYGSVCVACLKSSATNTFSHDLCAMLNSCFGGNGSMFQYNSELGYKDLELACLSFSGKVLVCILEQKLASDTIGRECVGVCNESSGINNIFVFASRVMKFMYVNMGREPASGLVSSRVFSTLTCFISCLHSKQDILSFFEIISGPLLQWLSHQEIKDENAKDKLGILWAESLNCLQRSQPLPTFDSSFLRLQASLLEKTLDHPNTSVSDPTIIFWNSTYGKQISLEYPQNLLHVLHRLSRNGRISLYNRSKSFVARCSTLEHDTVTTPWCCKITPTQKSSKRVKLTEEGMIPGSNQNNKPPSNSKRKRVELTEHQKEVRRAQQGRERDCNGHGPGVRTYTNLDFSQGNQESQDSQGIQDSEAMLEMLRRVG</sequence>
<dbReference type="InterPro" id="IPR011989">
    <property type="entry name" value="ARM-like"/>
</dbReference>
<feature type="domain" description="Telomere-associated protein Rif1 N-terminal" evidence="8">
    <location>
        <begin position="27"/>
        <end position="105"/>
    </location>
</feature>
<feature type="domain" description="Telomere-associated protein Rif1 N-terminal" evidence="8">
    <location>
        <begin position="111"/>
        <end position="283"/>
    </location>
</feature>
<dbReference type="PANTHER" id="PTHR22928:SF3">
    <property type="entry name" value="TELOMERE-ASSOCIATED PROTEIN RIF1"/>
    <property type="match status" value="1"/>
</dbReference>
<feature type="region of interest" description="Disordered" evidence="7">
    <location>
        <begin position="868"/>
        <end position="938"/>
    </location>
</feature>
<evidence type="ECO:0000313" key="10">
    <source>
        <dbReference type="Proteomes" id="UP000032142"/>
    </source>
</evidence>
<proteinExistence type="predicted"/>
<dbReference type="Pfam" id="PF12231">
    <property type="entry name" value="Rif1_N"/>
    <property type="match status" value="2"/>
</dbReference>
<dbReference type="GO" id="GO:0000781">
    <property type="term" value="C:chromosome, telomeric region"/>
    <property type="evidence" value="ECO:0007669"/>
    <property type="project" value="UniProtKB-SubCell"/>
</dbReference>
<evidence type="ECO:0000313" key="9">
    <source>
        <dbReference type="EMBL" id="KHG25874.1"/>
    </source>
</evidence>